<dbReference type="InterPro" id="IPR036397">
    <property type="entry name" value="RNaseH_sf"/>
</dbReference>
<name>Q86E76_SCHJA</name>
<sequence length="118" mass="13568">MCNHASPGHPGHPYKANAWPYVVRICTQFREAENAPVLPWAAYTPNMSPPIEHVCYTLDRRVRQRVPVQANIQRLRTAIEEEWDNIPHATINRPDQLYAKGDVSAPGMRATWWSHQNT</sequence>
<dbReference type="EMBL" id="AY223344">
    <property type="protein sequence ID" value="AAP06381.1"/>
    <property type="molecule type" value="mRNA"/>
</dbReference>
<reference evidence="1" key="1">
    <citation type="journal article" date="2003" name="Nat. Genet.">
        <title>Evolutionary and biomedical implications of a Schistosoma japonicum complementary DNA resource.</title>
        <authorList>
            <person name="Hu W."/>
            <person name="Yan Q."/>
            <person name="Shen D.K."/>
            <person name="Liu F."/>
            <person name="Zhu Z.D."/>
            <person name="Song H.D."/>
            <person name="Xu X.R."/>
            <person name="Wang Z.J."/>
            <person name="Rong Y.P."/>
            <person name="Zeng L.C."/>
            <person name="Wu J."/>
            <person name="Zhang X."/>
            <person name="Wang J.J."/>
            <person name="Xu X.N."/>
            <person name="Wang S.Y."/>
            <person name="Fu G."/>
            <person name="Zhang X.L."/>
            <person name="Wang Z.Q."/>
            <person name="Brindley P.J."/>
            <person name="McManus D.P."/>
            <person name="Xue C.L."/>
            <person name="Feng Z."/>
            <person name="Chen Z."/>
            <person name="Han Z.G."/>
        </authorList>
    </citation>
    <scope>NUCLEOTIDE SEQUENCE</scope>
</reference>
<accession>Q86E76</accession>
<dbReference type="GO" id="GO:0003676">
    <property type="term" value="F:nucleic acid binding"/>
    <property type="evidence" value="ECO:0007669"/>
    <property type="project" value="InterPro"/>
</dbReference>
<proteinExistence type="evidence at transcript level"/>
<dbReference type="AlphaFoldDB" id="Q86E76"/>
<dbReference type="Gene3D" id="3.30.420.10">
    <property type="entry name" value="Ribonuclease H-like superfamily/Ribonuclease H"/>
    <property type="match status" value="1"/>
</dbReference>
<protein>
    <submittedName>
        <fullName evidence="1">Clone ZZD874 mRNA sequence</fullName>
    </submittedName>
</protein>
<evidence type="ECO:0000313" key="1">
    <source>
        <dbReference type="EMBL" id="AAP06381.1"/>
    </source>
</evidence>
<organism evidence="1">
    <name type="scientific">Schistosoma japonicum</name>
    <name type="common">Blood fluke</name>
    <dbReference type="NCBI Taxonomy" id="6182"/>
    <lineage>
        <taxon>Eukaryota</taxon>
        <taxon>Metazoa</taxon>
        <taxon>Spiralia</taxon>
        <taxon>Lophotrochozoa</taxon>
        <taxon>Platyhelminthes</taxon>
        <taxon>Trematoda</taxon>
        <taxon>Digenea</taxon>
        <taxon>Strigeidida</taxon>
        <taxon>Schistosomatoidea</taxon>
        <taxon>Schistosomatidae</taxon>
        <taxon>Schistosoma</taxon>
    </lineage>
</organism>